<comment type="pathway">
    <text evidence="3">Amino-acid degradation; L-tryptophan degradation via kynurenine pathway; L-kynurenine from L-tryptophan: step 2/2.</text>
</comment>
<dbReference type="PANTHER" id="PTHR48081:SF33">
    <property type="entry name" value="KYNURENINE FORMAMIDASE"/>
    <property type="match status" value="1"/>
</dbReference>
<evidence type="ECO:0000256" key="1">
    <source>
        <dbReference type="ARBA" id="ARBA00022801"/>
    </source>
</evidence>
<comment type="similarity">
    <text evidence="3">Belongs to the kynurenine formamidase family.</text>
</comment>
<comment type="catalytic activity">
    <reaction evidence="3">
        <text>N-formyl-L-kynurenine + H2O = L-kynurenine + formate + H(+)</text>
        <dbReference type="Rhea" id="RHEA:13009"/>
        <dbReference type="ChEBI" id="CHEBI:15377"/>
        <dbReference type="ChEBI" id="CHEBI:15378"/>
        <dbReference type="ChEBI" id="CHEBI:15740"/>
        <dbReference type="ChEBI" id="CHEBI:57959"/>
        <dbReference type="ChEBI" id="CHEBI:58629"/>
        <dbReference type="EC" id="3.5.1.9"/>
    </reaction>
</comment>
<dbReference type="Proteomes" id="UP000326757">
    <property type="component" value="Unassembled WGS sequence"/>
</dbReference>
<dbReference type="InterPro" id="IPR029058">
    <property type="entry name" value="AB_hydrolase_fold"/>
</dbReference>
<dbReference type="GO" id="GO:0019441">
    <property type="term" value="P:L-tryptophan catabolic process to kynurenine"/>
    <property type="evidence" value="ECO:0007669"/>
    <property type="project" value="UniProtKB-UniRule"/>
</dbReference>
<evidence type="ECO:0000256" key="3">
    <source>
        <dbReference type="HAMAP-Rule" id="MF_03014"/>
    </source>
</evidence>
<keyword evidence="6" id="KW-1185">Reference proteome</keyword>
<comment type="function">
    <text evidence="3">Catalyzes the hydrolysis of N-formyl-L-kynurenine to L-kynurenine, the second step in the kynurenine pathway of tryptophan degradation. Kynurenine may be further oxidized to nicotinic acid, NAD(H) and NADP(H). Required for elimination of toxic metabolites.</text>
</comment>
<evidence type="ECO:0000313" key="6">
    <source>
        <dbReference type="Proteomes" id="UP000326757"/>
    </source>
</evidence>
<feature type="active site" evidence="3">
    <location>
        <position position="292"/>
    </location>
</feature>
<dbReference type="EMBL" id="VIGI01000007">
    <property type="protein sequence ID" value="KAB8298061.1"/>
    <property type="molecule type" value="Genomic_DNA"/>
</dbReference>
<dbReference type="InterPro" id="IPR027519">
    <property type="entry name" value="KFase_ver/fungi-typ"/>
</dbReference>
<dbReference type="OrthoDB" id="420264at2759"/>
<dbReference type="InterPro" id="IPR050300">
    <property type="entry name" value="GDXG_lipolytic_enzyme"/>
</dbReference>
<keyword evidence="2 3" id="KW-0823">Tryptophan catabolism</keyword>
<comment type="caution">
    <text evidence="5">The sequence shown here is derived from an EMBL/GenBank/DDBJ whole genome shotgun (WGS) entry which is preliminary data.</text>
</comment>
<feature type="short sequence motif" description="HGGXW" evidence="3">
    <location>
        <begin position="65"/>
        <end position="69"/>
    </location>
</feature>
<dbReference type="AlphaFoldDB" id="A0A5N6K653"/>
<organism evidence="5 6">
    <name type="scientific">Monilinia laxa</name>
    <name type="common">Brown rot fungus</name>
    <name type="synonym">Sclerotinia laxa</name>
    <dbReference type="NCBI Taxonomy" id="61186"/>
    <lineage>
        <taxon>Eukaryota</taxon>
        <taxon>Fungi</taxon>
        <taxon>Dikarya</taxon>
        <taxon>Ascomycota</taxon>
        <taxon>Pezizomycotina</taxon>
        <taxon>Leotiomycetes</taxon>
        <taxon>Helotiales</taxon>
        <taxon>Sclerotiniaceae</taxon>
        <taxon>Monilinia</taxon>
    </lineage>
</organism>
<reference evidence="5 6" key="1">
    <citation type="submission" date="2019-06" db="EMBL/GenBank/DDBJ databases">
        <title>Genome Sequence of the Brown Rot Fungal Pathogen Monilinia laxa.</title>
        <authorList>
            <person name="De Miccolis Angelini R.M."/>
            <person name="Landi L."/>
            <person name="Abate D."/>
            <person name="Pollastro S."/>
            <person name="Romanazzi G."/>
            <person name="Faretra F."/>
        </authorList>
    </citation>
    <scope>NUCLEOTIDE SEQUENCE [LARGE SCALE GENOMIC DNA]</scope>
    <source>
        <strain evidence="5 6">Mlax316</strain>
    </source>
</reference>
<proteinExistence type="inferred from homology"/>
<gene>
    <name evidence="5" type="ORF">EYC80_001830</name>
</gene>
<sequence length="383" mass="42683">MPPIESLSPNDDSNLLREDVKYGQEHDLQTLSIYTRKSPENQKPLIGAVSEFTTNSSKIWVIYIHGGAWRDPLVTSSCILPTTNRLLHSSFESKIFSFASINYRLSSHPSFPQDSSSVPKHTYRNAKHPDHIQDICSALSYLQSKYSIQDRYLLVGHSCGATLAMQILMGKEFLNSCGVPYESLNFNLPKYFLGVAGIYDLRLLRDKHPHPAYNDFLTQAFGSNETVWDEVSPAKFPNFEEFGKSGKILAFATSRDDELVDEKQIDVMLEKAQNFGGGVVVQNLQNILKGAHDEIWKTGDLADAIDVTSIKSIAVIEQITNESTPNKKDETSVPSIDLPISSVRVPILPVMETVCCVASFMPGYFSGDAYRSIGAGYHSPYER</sequence>
<feature type="active site" description="Nucleophile" evidence="3">
    <location>
        <position position="158"/>
    </location>
</feature>
<dbReference type="HAMAP" id="MF_03014">
    <property type="entry name" value="KFase"/>
    <property type="match status" value="1"/>
</dbReference>
<name>A0A5N6K653_MONLA</name>
<dbReference type="PANTHER" id="PTHR48081">
    <property type="entry name" value="AB HYDROLASE SUPERFAMILY PROTEIN C4A8.06C"/>
    <property type="match status" value="1"/>
</dbReference>
<dbReference type="InterPro" id="IPR049492">
    <property type="entry name" value="BD-FAE-like_dom"/>
</dbReference>
<dbReference type="SUPFAM" id="SSF53474">
    <property type="entry name" value="alpha/beta-Hydrolases"/>
    <property type="match status" value="1"/>
</dbReference>
<evidence type="ECO:0000259" key="4">
    <source>
        <dbReference type="Pfam" id="PF20434"/>
    </source>
</evidence>
<comment type="domain">
    <text evidence="3">The main chain amide nitrogen atoms of the second glycine and its adjacent residue in the HGGXW motif define the oxyanion hole, and stabilize the oxyanion that forms during the nucleophilic attack by the catalytic serine during substrate cleavage.</text>
</comment>
<comment type="subunit">
    <text evidence="3">Homodimer.</text>
</comment>
<keyword evidence="1 3" id="KW-0378">Hydrolase</keyword>
<dbReference type="Gene3D" id="3.40.50.1820">
    <property type="entry name" value="alpha/beta hydrolase"/>
    <property type="match status" value="1"/>
</dbReference>
<accession>A0A5N6K653</accession>
<evidence type="ECO:0000256" key="2">
    <source>
        <dbReference type="ARBA" id="ARBA00023079"/>
    </source>
</evidence>
<dbReference type="EC" id="3.5.1.9" evidence="3"/>
<dbReference type="GO" id="GO:0004061">
    <property type="term" value="F:arylformamidase activity"/>
    <property type="evidence" value="ECO:0007669"/>
    <property type="project" value="UniProtKB-UniRule"/>
</dbReference>
<evidence type="ECO:0000313" key="5">
    <source>
        <dbReference type="EMBL" id="KAB8298061.1"/>
    </source>
</evidence>
<feature type="active site" evidence="3">
    <location>
        <position position="257"/>
    </location>
</feature>
<feature type="domain" description="BD-FAE-like" evidence="4">
    <location>
        <begin position="59"/>
        <end position="236"/>
    </location>
</feature>
<dbReference type="GO" id="GO:0034354">
    <property type="term" value="P:'de novo' NAD+ biosynthetic process from L-tryptophan"/>
    <property type="evidence" value="ECO:0007669"/>
    <property type="project" value="UniProtKB-UniRule"/>
</dbReference>
<protein>
    <recommendedName>
        <fullName evidence="3">Kynurenine formamidase</fullName>
        <shortName evidence="3">KFA</shortName>
        <shortName evidence="3">KFase</shortName>
        <ecNumber evidence="3">3.5.1.9</ecNumber>
    </recommendedName>
    <alternativeName>
        <fullName evidence="3">Arylformamidase</fullName>
    </alternativeName>
    <alternativeName>
        <fullName evidence="3">N-formylkynurenine formamidase</fullName>
        <shortName evidence="3">FKF</shortName>
    </alternativeName>
</protein>
<dbReference type="Pfam" id="PF20434">
    <property type="entry name" value="BD-FAE"/>
    <property type="match status" value="1"/>
</dbReference>
<dbReference type="UniPathway" id="UPA00333">
    <property type="reaction ID" value="UER00454"/>
</dbReference>